<dbReference type="SUPFAM" id="SSF47459">
    <property type="entry name" value="HLH, helix-loop-helix DNA-binding domain"/>
    <property type="match status" value="1"/>
</dbReference>
<dbReference type="InterPro" id="IPR015410">
    <property type="entry name" value="DUF1985"/>
</dbReference>
<proteinExistence type="predicted"/>
<dbReference type="Pfam" id="PF09331">
    <property type="entry name" value="DUF1985"/>
    <property type="match status" value="1"/>
</dbReference>
<evidence type="ECO:0000256" key="2">
    <source>
        <dbReference type="ARBA" id="ARBA00023015"/>
    </source>
</evidence>
<keyword evidence="5" id="KW-0539">Nucleus</keyword>
<feature type="compositionally biased region" description="Basic and acidic residues" evidence="6">
    <location>
        <begin position="670"/>
        <end position="681"/>
    </location>
</feature>
<dbReference type="GO" id="GO:0046983">
    <property type="term" value="F:protein dimerization activity"/>
    <property type="evidence" value="ECO:0007669"/>
    <property type="project" value="InterPro"/>
</dbReference>
<evidence type="ECO:0000313" key="9">
    <source>
        <dbReference type="Proteomes" id="UP001280121"/>
    </source>
</evidence>
<dbReference type="EMBL" id="JANJYI010000005">
    <property type="protein sequence ID" value="KAK2649239.1"/>
    <property type="molecule type" value="Genomic_DNA"/>
</dbReference>
<evidence type="ECO:0000313" key="8">
    <source>
        <dbReference type="EMBL" id="KAK2649239.1"/>
    </source>
</evidence>
<gene>
    <name evidence="8" type="ORF">Ddye_016728</name>
</gene>
<feature type="region of interest" description="Disordered" evidence="6">
    <location>
        <begin position="252"/>
        <end position="274"/>
    </location>
</feature>
<organism evidence="8 9">
    <name type="scientific">Dipteronia dyeriana</name>
    <dbReference type="NCBI Taxonomy" id="168575"/>
    <lineage>
        <taxon>Eukaryota</taxon>
        <taxon>Viridiplantae</taxon>
        <taxon>Streptophyta</taxon>
        <taxon>Embryophyta</taxon>
        <taxon>Tracheophyta</taxon>
        <taxon>Spermatophyta</taxon>
        <taxon>Magnoliopsida</taxon>
        <taxon>eudicotyledons</taxon>
        <taxon>Gunneridae</taxon>
        <taxon>Pentapetalae</taxon>
        <taxon>rosids</taxon>
        <taxon>malvids</taxon>
        <taxon>Sapindales</taxon>
        <taxon>Sapindaceae</taxon>
        <taxon>Hippocastanoideae</taxon>
        <taxon>Acereae</taxon>
        <taxon>Dipteronia</taxon>
    </lineage>
</organism>
<keyword evidence="4" id="KW-0804">Transcription</keyword>
<dbReference type="InterPro" id="IPR045239">
    <property type="entry name" value="bHLH95_bHLH"/>
</dbReference>
<comment type="subcellular location">
    <subcellularLocation>
        <location evidence="1">Nucleus</location>
    </subcellularLocation>
</comment>
<feature type="region of interest" description="Disordered" evidence="6">
    <location>
        <begin position="670"/>
        <end position="690"/>
    </location>
</feature>
<comment type="caution">
    <text evidence="8">The sequence shown here is derived from an EMBL/GenBank/DDBJ whole genome shotgun (WGS) entry which is preliminary data.</text>
</comment>
<dbReference type="PANTHER" id="PTHR48449:SF1">
    <property type="entry name" value="DUF1985 DOMAIN-CONTAINING PROTEIN"/>
    <property type="match status" value="1"/>
</dbReference>
<dbReference type="InterPro" id="IPR011598">
    <property type="entry name" value="bHLH_dom"/>
</dbReference>
<dbReference type="AlphaFoldDB" id="A0AAD9U7V7"/>
<accession>A0AAD9U7V7</accession>
<keyword evidence="9" id="KW-1185">Reference proteome</keyword>
<dbReference type="InterPro" id="IPR036638">
    <property type="entry name" value="HLH_DNA-bd_sf"/>
</dbReference>
<dbReference type="SMART" id="SM00353">
    <property type="entry name" value="HLH"/>
    <property type="match status" value="1"/>
</dbReference>
<dbReference type="GO" id="GO:0003677">
    <property type="term" value="F:DNA binding"/>
    <property type="evidence" value="ECO:0007669"/>
    <property type="project" value="UniProtKB-KW"/>
</dbReference>
<dbReference type="PROSITE" id="PS50888">
    <property type="entry name" value="BHLH"/>
    <property type="match status" value="1"/>
</dbReference>
<keyword evidence="2" id="KW-0805">Transcription regulation</keyword>
<evidence type="ECO:0000256" key="3">
    <source>
        <dbReference type="ARBA" id="ARBA00023125"/>
    </source>
</evidence>
<feature type="compositionally biased region" description="Acidic residues" evidence="6">
    <location>
        <begin position="253"/>
        <end position="267"/>
    </location>
</feature>
<dbReference type="GO" id="GO:0005634">
    <property type="term" value="C:nucleus"/>
    <property type="evidence" value="ECO:0007669"/>
    <property type="project" value="UniProtKB-SubCell"/>
</dbReference>
<evidence type="ECO:0000256" key="6">
    <source>
        <dbReference type="SAM" id="MobiDB-lite"/>
    </source>
</evidence>
<protein>
    <recommendedName>
        <fullName evidence="7">BHLH domain-containing protein</fullName>
    </recommendedName>
</protein>
<evidence type="ECO:0000256" key="5">
    <source>
        <dbReference type="ARBA" id="ARBA00023242"/>
    </source>
</evidence>
<keyword evidence="3" id="KW-0238">DNA-binding</keyword>
<evidence type="ECO:0000256" key="4">
    <source>
        <dbReference type="ARBA" id="ARBA00023163"/>
    </source>
</evidence>
<reference evidence="8" key="1">
    <citation type="journal article" date="2023" name="Plant J.">
        <title>Genome sequences and population genomics provide insights into the demographic history, inbreeding, and mutation load of two 'living fossil' tree species of Dipteronia.</title>
        <authorList>
            <person name="Feng Y."/>
            <person name="Comes H.P."/>
            <person name="Chen J."/>
            <person name="Zhu S."/>
            <person name="Lu R."/>
            <person name="Zhang X."/>
            <person name="Li P."/>
            <person name="Qiu J."/>
            <person name="Olsen K.M."/>
            <person name="Qiu Y."/>
        </authorList>
    </citation>
    <scope>NUCLEOTIDE SEQUENCE</scope>
    <source>
        <strain evidence="8">KIB01</strain>
    </source>
</reference>
<name>A0AAD9U7V7_9ROSI</name>
<feature type="domain" description="BHLH" evidence="7">
    <location>
        <begin position="738"/>
        <end position="787"/>
    </location>
</feature>
<dbReference type="PANTHER" id="PTHR48449">
    <property type="entry name" value="DUF1985 DOMAIN-CONTAINING PROTEIN"/>
    <property type="match status" value="1"/>
</dbReference>
<evidence type="ECO:0000259" key="7">
    <source>
        <dbReference type="PROSITE" id="PS50888"/>
    </source>
</evidence>
<sequence length="867" mass="98398">MVLSGQFCHHILLRECHVKNANENTSSLWYHVGNGVIRFSPVEFCLVSGLTFGAYSESTLEIFKRKDSRLCRSYFQDSKVHVKMIIDWFRNLGPNNKYSDNGIVKLALIFILEMTLVGKDDRTSILYWALELVDALDAFNKFPWGSFIYDRTFNSLSTCLLGCDDKFKNKFNDKLKEKVDGPVKRKVERYNVYGFVTAFQVWAIETIPKWVTFGYAVRLTIYKKLGPSDEEARKPYWTGMDQLQYVSPNVDGYGDEDDDEDDVEHDLDDTNHDDIEGDRSTKIFTQLNEEYTINVRQNENIQDYQPSISRVVKSPEFVVVSETSEDVKQLTRPPKLTIKVPRDRKRSAVTVSPYIDPTTKRPRKSKMPEFGSISQVDDDIISRLKKVLAEKDDTLKSSLASASKVRQYEKLKNHATTEVALRKTIANVQGRASTAETTLRELTTRNTELDERVSRVALLDILSLIQLMAHPIRNLWHEDTLTVFHYTQLVSLGNTQSYNVVVLQKRTTTKGGTASQATDGPFSLPSLRFLSTEQTLDRSQSQICLLCLCFCIDMEGKHNLEMSLNFGGSANDVSYQPEDDPNQHIVVAARRSGNQSNVLYSPQWTHFQKEPHNYVEFLAENSTFLENASGADMLESITSPVGGTQSVDGLSETPREFLFNKAEKAFGYKHADSSHDMKSPHNEVQPASRSTNFQQQILSQNHSPWTQEPHEDNCNVSQLSPRVTVVPSFFLTKPRHTVSKQRAATTDRHRRMRIAERLVSLQELLPHSAEGSQAAILDDIIDHIKFLQLQIKELSQSRLGGQPSSQPFIFLEGYGHYILSEQMTNEPLEEMMGKLVEMNPAAATKLLESKGLYMRPVSLAEGPVKPS</sequence>
<dbReference type="Pfam" id="PF00010">
    <property type="entry name" value="HLH"/>
    <property type="match status" value="1"/>
</dbReference>
<dbReference type="CDD" id="cd11393">
    <property type="entry name" value="bHLH_AtbHLH_like"/>
    <property type="match status" value="1"/>
</dbReference>
<evidence type="ECO:0000256" key="1">
    <source>
        <dbReference type="ARBA" id="ARBA00004123"/>
    </source>
</evidence>
<dbReference type="Proteomes" id="UP001280121">
    <property type="component" value="Unassembled WGS sequence"/>
</dbReference>
<dbReference type="Gene3D" id="4.10.280.10">
    <property type="entry name" value="Helix-loop-helix DNA-binding domain"/>
    <property type="match status" value="1"/>
</dbReference>